<name>A0ABS8JZ35_9BURK</name>
<evidence type="ECO:0000313" key="2">
    <source>
        <dbReference type="EMBL" id="MCC8395168.1"/>
    </source>
</evidence>
<feature type="region of interest" description="Disordered" evidence="1">
    <location>
        <begin position="164"/>
        <end position="188"/>
    </location>
</feature>
<gene>
    <name evidence="2" type="ORF">LJ656_21505</name>
</gene>
<dbReference type="RefSeq" id="WP_230511383.1">
    <property type="nucleotide sequence ID" value="NZ_JAJITD010000011.1"/>
</dbReference>
<dbReference type="Proteomes" id="UP001431019">
    <property type="component" value="Unassembled WGS sequence"/>
</dbReference>
<proteinExistence type="predicted"/>
<protein>
    <submittedName>
        <fullName evidence="2">Uncharacterized protein</fullName>
    </submittedName>
</protein>
<organism evidence="2 3">
    <name type="scientific">Paraburkholderia sejongensis</name>
    <dbReference type="NCBI Taxonomy" id="2886946"/>
    <lineage>
        <taxon>Bacteria</taxon>
        <taxon>Pseudomonadati</taxon>
        <taxon>Pseudomonadota</taxon>
        <taxon>Betaproteobacteria</taxon>
        <taxon>Burkholderiales</taxon>
        <taxon>Burkholderiaceae</taxon>
        <taxon>Paraburkholderia</taxon>
    </lineage>
</organism>
<accession>A0ABS8JZ35</accession>
<keyword evidence="3" id="KW-1185">Reference proteome</keyword>
<reference evidence="2 3" key="1">
    <citation type="submission" date="2021-11" db="EMBL/GenBank/DDBJ databases">
        <authorList>
            <person name="Oh E.-T."/>
            <person name="Kim S.-B."/>
        </authorList>
    </citation>
    <scope>NUCLEOTIDE SEQUENCE [LARGE SCALE GENOMIC DNA]</scope>
    <source>
        <strain evidence="2 3">MMS20-SJTR3</strain>
    </source>
</reference>
<feature type="region of interest" description="Disordered" evidence="1">
    <location>
        <begin position="1"/>
        <end position="27"/>
    </location>
</feature>
<evidence type="ECO:0000313" key="3">
    <source>
        <dbReference type="Proteomes" id="UP001431019"/>
    </source>
</evidence>
<sequence>MRNSRAGVRDGWAHSEQISSPGIEQPASHAGITNRLLIEELFDTRGGKVCRLNYSRGDAARITEIDHATYHERTRSHQRRSPSCLRTHPLSRAAALPTARKNPPARLANRFRKASKIPPRPISPTPTQPNPCLMSICRQEATTTDPMNTVGADAVRMTTHARASRVDHARCGDNKKSRGKLRENKFEN</sequence>
<evidence type="ECO:0000256" key="1">
    <source>
        <dbReference type="SAM" id="MobiDB-lite"/>
    </source>
</evidence>
<dbReference type="EMBL" id="JAJITD010000011">
    <property type="protein sequence ID" value="MCC8395168.1"/>
    <property type="molecule type" value="Genomic_DNA"/>
</dbReference>
<comment type="caution">
    <text evidence="2">The sequence shown here is derived from an EMBL/GenBank/DDBJ whole genome shotgun (WGS) entry which is preliminary data.</text>
</comment>